<feature type="compositionally biased region" description="Pro residues" evidence="1">
    <location>
        <begin position="108"/>
        <end position="121"/>
    </location>
</feature>
<organism evidence="2 3">
    <name type="scientific">Prorocentrum cordatum</name>
    <dbReference type="NCBI Taxonomy" id="2364126"/>
    <lineage>
        <taxon>Eukaryota</taxon>
        <taxon>Sar</taxon>
        <taxon>Alveolata</taxon>
        <taxon>Dinophyceae</taxon>
        <taxon>Prorocentrales</taxon>
        <taxon>Prorocentraceae</taxon>
        <taxon>Prorocentrum</taxon>
    </lineage>
</organism>
<sequence length="121" mass="12793">MRFEVLTLCPRRRRPRAPGGWREKGESRLDVIAALVPPGATTKRSPVSSPGVRAALLRAAAAAKIHDMCEERGAPAAAGGGAPGEQSSRYTSSLLSLLLQQYGKRGRPPPALCPCVPQPGR</sequence>
<feature type="non-terminal residue" evidence="2">
    <location>
        <position position="121"/>
    </location>
</feature>
<evidence type="ECO:0000313" key="2">
    <source>
        <dbReference type="EMBL" id="CAK0812136.1"/>
    </source>
</evidence>
<feature type="region of interest" description="Disordered" evidence="1">
    <location>
        <begin position="102"/>
        <end position="121"/>
    </location>
</feature>
<reference evidence="2" key="1">
    <citation type="submission" date="2023-10" db="EMBL/GenBank/DDBJ databases">
        <authorList>
            <person name="Chen Y."/>
            <person name="Shah S."/>
            <person name="Dougan E. K."/>
            <person name="Thang M."/>
            <person name="Chan C."/>
        </authorList>
    </citation>
    <scope>NUCLEOTIDE SEQUENCE [LARGE SCALE GENOMIC DNA]</scope>
</reference>
<protein>
    <submittedName>
        <fullName evidence="2">Uncharacterized protein</fullName>
    </submittedName>
</protein>
<comment type="caution">
    <text evidence="2">The sequence shown here is derived from an EMBL/GenBank/DDBJ whole genome shotgun (WGS) entry which is preliminary data.</text>
</comment>
<dbReference type="EMBL" id="CAUYUJ010005064">
    <property type="protein sequence ID" value="CAK0812136.1"/>
    <property type="molecule type" value="Genomic_DNA"/>
</dbReference>
<evidence type="ECO:0000313" key="3">
    <source>
        <dbReference type="Proteomes" id="UP001189429"/>
    </source>
</evidence>
<dbReference type="Proteomes" id="UP001189429">
    <property type="component" value="Unassembled WGS sequence"/>
</dbReference>
<keyword evidence="3" id="KW-1185">Reference proteome</keyword>
<evidence type="ECO:0000256" key="1">
    <source>
        <dbReference type="SAM" id="MobiDB-lite"/>
    </source>
</evidence>
<name>A0ABN9R0C2_9DINO</name>
<proteinExistence type="predicted"/>
<accession>A0ABN9R0C2</accession>
<gene>
    <name evidence="2" type="ORF">PCOR1329_LOCUS16494</name>
</gene>